<dbReference type="EMBL" id="KF900349">
    <property type="protein sequence ID" value="AIE91772.1"/>
    <property type="molecule type" value="Genomic_DNA"/>
</dbReference>
<dbReference type="InterPro" id="IPR000089">
    <property type="entry name" value="Biotin_lipoyl"/>
</dbReference>
<organism evidence="5">
    <name type="scientific">uncultured marine group II/III euryarchaeote AD1000_16_A02</name>
    <dbReference type="NCBI Taxonomy" id="1457730"/>
    <lineage>
        <taxon>Archaea</taxon>
        <taxon>Methanobacteriati</taxon>
        <taxon>Methanobacteriota</taxon>
        <taxon>environmental samples</taxon>
    </lineage>
</organism>
<dbReference type="PROSITE" id="PS50968">
    <property type="entry name" value="BIOTINYL_LIPOYL"/>
    <property type="match status" value="1"/>
</dbReference>
<keyword evidence="2" id="KW-0092">Biotin</keyword>
<evidence type="ECO:0000256" key="1">
    <source>
        <dbReference type="ARBA" id="ARBA00001941"/>
    </source>
</evidence>
<name>A0A075FPZ4_9EURY</name>
<feature type="compositionally biased region" description="Basic residues" evidence="3">
    <location>
        <begin position="48"/>
        <end position="59"/>
    </location>
</feature>
<protein>
    <recommendedName>
        <fullName evidence="4">Lipoyl-binding domain-containing protein</fullName>
    </recommendedName>
</protein>
<proteinExistence type="predicted"/>
<dbReference type="FunFam" id="2.40.50.100:FF:000003">
    <property type="entry name" value="Acetyl-CoA carboxylase biotin carboxyl carrier protein"/>
    <property type="match status" value="1"/>
</dbReference>
<dbReference type="InterPro" id="IPR001882">
    <property type="entry name" value="Biotin_BS"/>
</dbReference>
<evidence type="ECO:0000259" key="4">
    <source>
        <dbReference type="PROSITE" id="PS50968"/>
    </source>
</evidence>
<dbReference type="InterPro" id="IPR050709">
    <property type="entry name" value="Biotin_Carboxyl_Carrier/Decarb"/>
</dbReference>
<feature type="region of interest" description="Disordered" evidence="3">
    <location>
        <begin position="36"/>
        <end position="64"/>
    </location>
</feature>
<evidence type="ECO:0000256" key="2">
    <source>
        <dbReference type="ARBA" id="ARBA00023267"/>
    </source>
</evidence>
<dbReference type="PROSITE" id="PS00188">
    <property type="entry name" value="BIOTIN"/>
    <property type="match status" value="1"/>
</dbReference>
<feature type="domain" description="Lipoyl-binding" evidence="4">
    <location>
        <begin position="43"/>
        <end position="128"/>
    </location>
</feature>
<dbReference type="Pfam" id="PF00364">
    <property type="entry name" value="Biotin_lipoyl"/>
    <property type="match status" value="1"/>
</dbReference>
<sequence>MSETHKVTINGEVFEVKLEPDGNSWKATVEGETFNVEVEGDTSQTITKPKRSGKKRKKSGTVSSSIPGKVITVEVEVGQEVAEGDVVLILEAMKMQNEVAAPISGKITEINCKSGENIEANLPLVVIEPPADPENEA</sequence>
<accession>A0A075FPZ4</accession>
<dbReference type="Gene3D" id="2.40.50.100">
    <property type="match status" value="1"/>
</dbReference>
<evidence type="ECO:0000313" key="5">
    <source>
        <dbReference type="EMBL" id="AIE91772.1"/>
    </source>
</evidence>
<dbReference type="AlphaFoldDB" id="A0A075FPZ4"/>
<reference evidence="5" key="1">
    <citation type="journal article" date="2014" name="Genome Biol. Evol.">
        <title>Pangenome evidence for extensive interdomain horizontal transfer affecting lineage core and shell genes in uncultured planktonic thaumarchaeota and euryarchaeota.</title>
        <authorList>
            <person name="Deschamps P."/>
            <person name="Zivanovic Y."/>
            <person name="Moreira D."/>
            <person name="Rodriguez-Valera F."/>
            <person name="Lopez-Garcia P."/>
        </authorList>
    </citation>
    <scope>NUCLEOTIDE SEQUENCE</scope>
</reference>
<evidence type="ECO:0000256" key="3">
    <source>
        <dbReference type="SAM" id="MobiDB-lite"/>
    </source>
</evidence>
<dbReference type="PANTHER" id="PTHR45266">
    <property type="entry name" value="OXALOACETATE DECARBOXYLASE ALPHA CHAIN"/>
    <property type="match status" value="1"/>
</dbReference>
<dbReference type="SUPFAM" id="SSF51230">
    <property type="entry name" value="Single hybrid motif"/>
    <property type="match status" value="1"/>
</dbReference>
<dbReference type="PANTHER" id="PTHR45266:SF3">
    <property type="entry name" value="OXALOACETATE DECARBOXYLASE ALPHA CHAIN"/>
    <property type="match status" value="1"/>
</dbReference>
<dbReference type="CDD" id="cd06850">
    <property type="entry name" value="biotinyl_domain"/>
    <property type="match status" value="1"/>
</dbReference>
<dbReference type="InterPro" id="IPR011053">
    <property type="entry name" value="Single_hybrid_motif"/>
</dbReference>
<comment type="cofactor">
    <cofactor evidence="1">
        <name>Co(2+)</name>
        <dbReference type="ChEBI" id="CHEBI:48828"/>
    </cofactor>
</comment>